<accession>A0A1L9PWW9</accession>
<evidence type="ECO:0000313" key="2">
    <source>
        <dbReference type="EMBL" id="OJJ06034.1"/>
    </source>
</evidence>
<dbReference type="InterPro" id="IPR052523">
    <property type="entry name" value="Trichothecene_AcTrans"/>
</dbReference>
<proteinExistence type="predicted"/>
<dbReference type="EMBL" id="KV878134">
    <property type="protein sequence ID" value="OJJ06034.1"/>
    <property type="molecule type" value="Genomic_DNA"/>
</dbReference>
<dbReference type="OrthoDB" id="410198at2759"/>
<dbReference type="GeneID" id="63728801"/>
<sequence length="256" mass="28703">MAPALPANIEIQPLRITDLRDVYLLAEAAFHVNNRLLYTGKLSPSSISNLVASREKSFTEKHITAFKVVDSSAFPPTSISSTPNGAGEAKVEEKGRIIGWAQWAVYETDQVVDKSVDEIVGARLDLDIPELRKEVAEPSWRMIQEGKREILGVSPADAGYGKVVTLRRRVELEGICVHPDYQRKGIARELLKWGTDEADRLGLDLYLEATEEGRPVYERAGFEAIKEERFECEFGAAPFTFMIRPPRKRSIEEVSN</sequence>
<gene>
    <name evidence="2" type="ORF">ASPVEDRAFT_45453</name>
</gene>
<dbReference type="CDD" id="cd04301">
    <property type="entry name" value="NAT_SF"/>
    <property type="match status" value="1"/>
</dbReference>
<name>A0A1L9PWW9_ASPVE</name>
<keyword evidence="3" id="KW-1185">Reference proteome</keyword>
<dbReference type="InterPro" id="IPR000182">
    <property type="entry name" value="GNAT_dom"/>
</dbReference>
<dbReference type="PROSITE" id="PS51186">
    <property type="entry name" value="GNAT"/>
    <property type="match status" value="1"/>
</dbReference>
<feature type="domain" description="N-acetyltransferase" evidence="1">
    <location>
        <begin position="106"/>
        <end position="247"/>
    </location>
</feature>
<dbReference type="GO" id="GO:0016747">
    <property type="term" value="F:acyltransferase activity, transferring groups other than amino-acyl groups"/>
    <property type="evidence" value="ECO:0007669"/>
    <property type="project" value="InterPro"/>
</dbReference>
<evidence type="ECO:0000313" key="3">
    <source>
        <dbReference type="Proteomes" id="UP000184073"/>
    </source>
</evidence>
<dbReference type="PANTHER" id="PTHR42791">
    <property type="entry name" value="GNAT FAMILY ACETYLTRANSFERASE"/>
    <property type="match status" value="1"/>
</dbReference>
<evidence type="ECO:0000259" key="1">
    <source>
        <dbReference type="PROSITE" id="PS51186"/>
    </source>
</evidence>
<dbReference type="STRING" id="1036611.A0A1L9PWW9"/>
<dbReference type="RefSeq" id="XP_040671796.1">
    <property type="nucleotide sequence ID" value="XM_040813290.1"/>
</dbReference>
<reference evidence="3" key="1">
    <citation type="journal article" date="2017" name="Genome Biol.">
        <title>Comparative genomics reveals high biological diversity and specific adaptations in the industrially and medically important fungal genus Aspergillus.</title>
        <authorList>
            <person name="de Vries R.P."/>
            <person name="Riley R."/>
            <person name="Wiebenga A."/>
            <person name="Aguilar-Osorio G."/>
            <person name="Amillis S."/>
            <person name="Uchima C.A."/>
            <person name="Anderluh G."/>
            <person name="Asadollahi M."/>
            <person name="Askin M."/>
            <person name="Barry K."/>
            <person name="Battaglia E."/>
            <person name="Bayram O."/>
            <person name="Benocci T."/>
            <person name="Braus-Stromeyer S.A."/>
            <person name="Caldana C."/>
            <person name="Canovas D."/>
            <person name="Cerqueira G.C."/>
            <person name="Chen F."/>
            <person name="Chen W."/>
            <person name="Choi C."/>
            <person name="Clum A."/>
            <person name="Dos Santos R.A."/>
            <person name="Damasio A.R."/>
            <person name="Diallinas G."/>
            <person name="Emri T."/>
            <person name="Fekete E."/>
            <person name="Flipphi M."/>
            <person name="Freyberg S."/>
            <person name="Gallo A."/>
            <person name="Gournas C."/>
            <person name="Habgood R."/>
            <person name="Hainaut M."/>
            <person name="Harispe M.L."/>
            <person name="Henrissat B."/>
            <person name="Hilden K.S."/>
            <person name="Hope R."/>
            <person name="Hossain A."/>
            <person name="Karabika E."/>
            <person name="Karaffa L."/>
            <person name="Karanyi Z."/>
            <person name="Krasevec N."/>
            <person name="Kuo A."/>
            <person name="Kusch H."/>
            <person name="LaButti K."/>
            <person name="Lagendijk E.L."/>
            <person name="Lapidus A."/>
            <person name="Levasseur A."/>
            <person name="Lindquist E."/>
            <person name="Lipzen A."/>
            <person name="Logrieco A.F."/>
            <person name="MacCabe A."/>
            <person name="Maekelae M.R."/>
            <person name="Malavazi I."/>
            <person name="Melin P."/>
            <person name="Meyer V."/>
            <person name="Mielnichuk N."/>
            <person name="Miskei M."/>
            <person name="Molnar A.P."/>
            <person name="Mule G."/>
            <person name="Ngan C.Y."/>
            <person name="Orejas M."/>
            <person name="Orosz E."/>
            <person name="Ouedraogo J.P."/>
            <person name="Overkamp K.M."/>
            <person name="Park H.-S."/>
            <person name="Perrone G."/>
            <person name="Piumi F."/>
            <person name="Punt P.J."/>
            <person name="Ram A.F."/>
            <person name="Ramon A."/>
            <person name="Rauscher S."/>
            <person name="Record E."/>
            <person name="Riano-Pachon D.M."/>
            <person name="Robert V."/>
            <person name="Roehrig J."/>
            <person name="Ruller R."/>
            <person name="Salamov A."/>
            <person name="Salih N.S."/>
            <person name="Samson R.A."/>
            <person name="Sandor E."/>
            <person name="Sanguinetti M."/>
            <person name="Schuetze T."/>
            <person name="Sepcic K."/>
            <person name="Shelest E."/>
            <person name="Sherlock G."/>
            <person name="Sophianopoulou V."/>
            <person name="Squina F.M."/>
            <person name="Sun H."/>
            <person name="Susca A."/>
            <person name="Todd R.B."/>
            <person name="Tsang A."/>
            <person name="Unkles S.E."/>
            <person name="van de Wiele N."/>
            <person name="van Rossen-Uffink D."/>
            <person name="Oliveira J.V."/>
            <person name="Vesth T.C."/>
            <person name="Visser J."/>
            <person name="Yu J.-H."/>
            <person name="Zhou M."/>
            <person name="Andersen M.R."/>
            <person name="Archer D.B."/>
            <person name="Baker S.E."/>
            <person name="Benoit I."/>
            <person name="Brakhage A.A."/>
            <person name="Braus G.H."/>
            <person name="Fischer R."/>
            <person name="Frisvad J.C."/>
            <person name="Goldman G.H."/>
            <person name="Houbraken J."/>
            <person name="Oakley B."/>
            <person name="Pocsi I."/>
            <person name="Scazzocchio C."/>
            <person name="Seiboth B."/>
            <person name="vanKuyk P.A."/>
            <person name="Wortman J."/>
            <person name="Dyer P.S."/>
            <person name="Grigoriev I.V."/>
        </authorList>
    </citation>
    <scope>NUCLEOTIDE SEQUENCE [LARGE SCALE GENOMIC DNA]</scope>
    <source>
        <strain evidence="3">CBS 583.65</strain>
    </source>
</reference>
<dbReference type="VEuPathDB" id="FungiDB:ASPVEDRAFT_45453"/>
<dbReference type="Gene3D" id="3.40.630.30">
    <property type="match status" value="1"/>
</dbReference>
<dbReference type="PANTHER" id="PTHR42791:SF2">
    <property type="entry name" value="N-ACETYLTRANSFERASE DOMAIN-CONTAINING PROTEIN"/>
    <property type="match status" value="1"/>
</dbReference>
<dbReference type="AlphaFoldDB" id="A0A1L9PWW9"/>
<dbReference type="Proteomes" id="UP000184073">
    <property type="component" value="Unassembled WGS sequence"/>
</dbReference>
<dbReference type="Pfam" id="PF13673">
    <property type="entry name" value="Acetyltransf_10"/>
    <property type="match status" value="1"/>
</dbReference>
<dbReference type="InterPro" id="IPR016181">
    <property type="entry name" value="Acyl_CoA_acyltransferase"/>
</dbReference>
<protein>
    <recommendedName>
        <fullName evidence="1">N-acetyltransferase domain-containing protein</fullName>
    </recommendedName>
</protein>
<organism evidence="2 3">
    <name type="scientific">Aspergillus versicolor CBS 583.65</name>
    <dbReference type="NCBI Taxonomy" id="1036611"/>
    <lineage>
        <taxon>Eukaryota</taxon>
        <taxon>Fungi</taxon>
        <taxon>Dikarya</taxon>
        <taxon>Ascomycota</taxon>
        <taxon>Pezizomycotina</taxon>
        <taxon>Eurotiomycetes</taxon>
        <taxon>Eurotiomycetidae</taxon>
        <taxon>Eurotiales</taxon>
        <taxon>Aspergillaceae</taxon>
        <taxon>Aspergillus</taxon>
        <taxon>Aspergillus subgen. Nidulantes</taxon>
    </lineage>
</organism>
<dbReference type="SUPFAM" id="SSF55729">
    <property type="entry name" value="Acyl-CoA N-acyltransferases (Nat)"/>
    <property type="match status" value="1"/>
</dbReference>